<evidence type="ECO:0000256" key="5">
    <source>
        <dbReference type="ARBA" id="ARBA00022679"/>
    </source>
</evidence>
<evidence type="ECO:0000256" key="11">
    <source>
        <dbReference type="ARBA" id="ARBA00049473"/>
    </source>
</evidence>
<dbReference type="InterPro" id="IPR049557">
    <property type="entry name" value="Transketolase_CS"/>
</dbReference>
<evidence type="ECO:0000256" key="7">
    <source>
        <dbReference type="ARBA" id="ARBA00022842"/>
    </source>
</evidence>
<evidence type="ECO:0000256" key="8">
    <source>
        <dbReference type="ARBA" id="ARBA00023052"/>
    </source>
</evidence>
<dbReference type="InterPro" id="IPR005475">
    <property type="entry name" value="Transketolase-like_Pyr-bd"/>
</dbReference>
<dbReference type="FunFam" id="3.40.50.970:FF:000003">
    <property type="entry name" value="Transketolase"/>
    <property type="match status" value="1"/>
</dbReference>
<feature type="site" description="Important for catalytic activity" evidence="17">
    <location>
        <position position="295"/>
    </location>
</feature>
<dbReference type="GO" id="GO:0005975">
    <property type="term" value="P:carbohydrate metabolic process"/>
    <property type="evidence" value="ECO:0007669"/>
    <property type="project" value="InterPro"/>
</dbReference>
<feature type="binding site" evidence="14">
    <location>
        <position position="511"/>
    </location>
    <ligand>
        <name>substrate</name>
    </ligand>
</feature>
<evidence type="ECO:0000259" key="18">
    <source>
        <dbReference type="SMART" id="SM00861"/>
    </source>
</evidence>
<comment type="function">
    <text evidence="1 12">Transaldolase is important for the balance of metabolites in the pentose-phosphate pathway.</text>
</comment>
<dbReference type="GO" id="GO:0005829">
    <property type="term" value="C:cytosol"/>
    <property type="evidence" value="ECO:0007669"/>
    <property type="project" value="TreeGrafter"/>
</dbReference>
<dbReference type="FunFam" id="3.40.50.970:FF:000004">
    <property type="entry name" value="Transketolase"/>
    <property type="match status" value="1"/>
</dbReference>
<dbReference type="Gene3D" id="3.40.50.920">
    <property type="match status" value="1"/>
</dbReference>
<feature type="binding site" evidence="16">
    <location>
        <position position="177"/>
    </location>
    <ligand>
        <name>Mg(2+)</name>
        <dbReference type="ChEBI" id="CHEBI:18420"/>
    </ligand>
</feature>
<keyword evidence="12" id="KW-0570">Pentose shunt</keyword>
<dbReference type="NCBIfam" id="NF002881">
    <property type="entry name" value="PRK03343.1"/>
    <property type="match status" value="1"/>
</dbReference>
<proteinExistence type="inferred from homology"/>
<feature type="binding site" evidence="14">
    <location>
        <position position="390"/>
    </location>
    <ligand>
        <name>substrate</name>
    </ligand>
</feature>
<keyword evidence="6 16" id="KW-0479">Metal-binding</keyword>
<dbReference type="Pfam" id="PF00456">
    <property type="entry name" value="Transketolase_N"/>
    <property type="match status" value="1"/>
</dbReference>
<evidence type="ECO:0000256" key="6">
    <source>
        <dbReference type="ARBA" id="ARBA00022723"/>
    </source>
</evidence>
<feature type="binding site" evidence="15">
    <location>
        <begin position="133"/>
        <end position="135"/>
    </location>
    <ligand>
        <name>thiamine diphosphate</name>
        <dbReference type="ChEBI" id="CHEBI:58937"/>
    </ligand>
</feature>
<feature type="binding site" evidence="15">
    <location>
        <position position="85"/>
    </location>
    <ligand>
        <name>thiamine diphosphate</name>
        <dbReference type="ChEBI" id="CHEBI:58937"/>
    </ligand>
</feature>
<dbReference type="InterPro" id="IPR005474">
    <property type="entry name" value="Transketolase_N"/>
</dbReference>
<dbReference type="Proteomes" id="UP000515976">
    <property type="component" value="Chromosome"/>
</dbReference>
<feature type="active site" description="Proton donor" evidence="13">
    <location>
        <position position="453"/>
    </location>
</feature>
<evidence type="ECO:0000256" key="14">
    <source>
        <dbReference type="PIRSR" id="PIRSR605478-2"/>
    </source>
</evidence>
<evidence type="ECO:0000256" key="4">
    <source>
        <dbReference type="ARBA" id="ARBA00011738"/>
    </source>
</evidence>
<feature type="binding site" evidence="14">
    <location>
        <position position="503"/>
    </location>
    <ligand>
        <name>substrate</name>
    </ligand>
</feature>
<feature type="binding site" evidence="14">
    <location>
        <position position="45"/>
    </location>
    <ligand>
        <name>substrate</name>
    </ligand>
</feature>
<evidence type="ECO:0000256" key="16">
    <source>
        <dbReference type="PIRSR" id="PIRSR605478-4"/>
    </source>
</evidence>
<comment type="catalytic activity">
    <reaction evidence="10 12">
        <text>D-sedoheptulose 7-phosphate + D-glyceraldehyde 3-phosphate = D-erythrose 4-phosphate + beta-D-fructose 6-phosphate</text>
        <dbReference type="Rhea" id="RHEA:17053"/>
        <dbReference type="ChEBI" id="CHEBI:16897"/>
        <dbReference type="ChEBI" id="CHEBI:57483"/>
        <dbReference type="ChEBI" id="CHEBI:57634"/>
        <dbReference type="ChEBI" id="CHEBI:59776"/>
        <dbReference type="EC" id="2.2.1.2"/>
    </reaction>
</comment>
<feature type="binding site" evidence="14">
    <location>
        <position position="295"/>
    </location>
    <ligand>
        <name>substrate</name>
    </ligand>
</feature>
<protein>
    <recommendedName>
        <fullName evidence="12">Transaldolase</fullName>
        <ecNumber evidence="12">2.2.1.2</ecNumber>
    </recommendedName>
</protein>
<dbReference type="CDD" id="cd07033">
    <property type="entry name" value="TPP_PYR_DXS_TK_like"/>
    <property type="match status" value="1"/>
</dbReference>
<dbReference type="InterPro" id="IPR004732">
    <property type="entry name" value="Transaldolase_2"/>
</dbReference>
<feature type="site" description="Important for catalytic activity" evidence="17">
    <location>
        <position position="45"/>
    </location>
</feature>
<dbReference type="Pfam" id="PF02779">
    <property type="entry name" value="Transket_pyr"/>
    <property type="match status" value="1"/>
</dbReference>
<dbReference type="SUPFAM" id="SSF51569">
    <property type="entry name" value="Aldolase"/>
    <property type="match status" value="1"/>
</dbReference>
<dbReference type="PROSITE" id="PS00801">
    <property type="entry name" value="TRANSKETOLASE_1"/>
    <property type="match status" value="1"/>
</dbReference>
<dbReference type="GO" id="GO:0004802">
    <property type="term" value="F:transketolase activity"/>
    <property type="evidence" value="ECO:0007669"/>
    <property type="project" value="UniProtKB-UniRule"/>
</dbReference>
<keyword evidence="7 16" id="KW-0460">Magnesium</keyword>
<gene>
    <name evidence="12" type="primary">tal</name>
    <name evidence="19" type="ORF">H9L10_05570</name>
</gene>
<feature type="binding site" evidence="15">
    <location>
        <position position="207"/>
    </location>
    <ligand>
        <name>thiamine diphosphate</name>
        <dbReference type="ChEBI" id="CHEBI:58937"/>
    </ligand>
</feature>
<dbReference type="GO" id="GO:0000287">
    <property type="term" value="F:magnesium ion binding"/>
    <property type="evidence" value="ECO:0007669"/>
    <property type="project" value="UniProtKB-ARBA"/>
</dbReference>
<keyword evidence="12" id="KW-0963">Cytoplasm</keyword>
<feature type="domain" description="Transketolase-like pyrimidine-binding" evidence="18">
    <location>
        <begin position="387"/>
        <end position="566"/>
    </location>
</feature>
<dbReference type="Pfam" id="PF00923">
    <property type="entry name" value="TAL_FSA"/>
    <property type="match status" value="1"/>
</dbReference>
<dbReference type="InterPro" id="IPR029061">
    <property type="entry name" value="THDP-binding"/>
</dbReference>
<dbReference type="NCBIfam" id="TIGR00876">
    <property type="entry name" value="tal_mycobact"/>
    <property type="match status" value="1"/>
</dbReference>
<dbReference type="CDD" id="cd02012">
    <property type="entry name" value="TPP_TK"/>
    <property type="match status" value="1"/>
</dbReference>
<dbReference type="SUPFAM" id="SSF52922">
    <property type="entry name" value="TK C-terminal domain-like"/>
    <property type="match status" value="1"/>
</dbReference>
<dbReference type="InterPro" id="IPR001585">
    <property type="entry name" value="TAL/FSA"/>
</dbReference>
<evidence type="ECO:0000256" key="10">
    <source>
        <dbReference type="ARBA" id="ARBA00048810"/>
    </source>
</evidence>
<dbReference type="InterPro" id="IPR055152">
    <property type="entry name" value="Transketolase-like_C_2"/>
</dbReference>
<feature type="binding site" evidence="14">
    <location>
        <position position="561"/>
    </location>
    <ligand>
        <name>substrate</name>
    </ligand>
</feature>
<keyword evidence="5 12" id="KW-0808">Transferase</keyword>
<dbReference type="EMBL" id="CP060712">
    <property type="protein sequence ID" value="QNN50932.1"/>
    <property type="molecule type" value="Genomic_DNA"/>
</dbReference>
<evidence type="ECO:0000256" key="9">
    <source>
        <dbReference type="ARBA" id="ARBA00023270"/>
    </source>
</evidence>
<evidence type="ECO:0000256" key="13">
    <source>
        <dbReference type="PIRSR" id="PIRSR605478-1"/>
    </source>
</evidence>
<dbReference type="GO" id="GO:0006098">
    <property type="term" value="P:pentose-phosphate shunt"/>
    <property type="evidence" value="ECO:0007669"/>
    <property type="project" value="UniProtKB-UniRule"/>
</dbReference>
<comment type="pathway">
    <text evidence="12">Carbohydrate degradation; pentose phosphate pathway; D-glyceraldehyde 3-phosphate and beta-D-fructose 6-phosphate from D-ribose 5-phosphate and D-xylulose 5-phosphate (non-oxidative stage): step 2/3.</text>
</comment>
<comment type="subunit">
    <text evidence="4">Homodimer.</text>
</comment>
<keyword evidence="20" id="KW-1185">Reference proteome</keyword>
<feature type="binding site" evidence="14">
    <location>
        <position position="515"/>
    </location>
    <ligand>
        <name>substrate</name>
    </ligand>
</feature>
<dbReference type="PANTHER" id="PTHR43522">
    <property type="entry name" value="TRANSKETOLASE"/>
    <property type="match status" value="1"/>
</dbReference>
<feature type="binding site" evidence="15">
    <location>
        <position position="295"/>
    </location>
    <ligand>
        <name>thiamine diphosphate</name>
        <dbReference type="ChEBI" id="CHEBI:58937"/>
    </ligand>
</feature>
<dbReference type="InterPro" id="IPR020826">
    <property type="entry name" value="Transketolase_BS"/>
</dbReference>
<dbReference type="NCBIfam" id="TIGR00232">
    <property type="entry name" value="tktlase_bact"/>
    <property type="match status" value="1"/>
</dbReference>
<organism evidence="19 20">
    <name type="scientific">Phycicoccus endophyticus</name>
    <dbReference type="NCBI Taxonomy" id="1690220"/>
    <lineage>
        <taxon>Bacteria</taxon>
        <taxon>Bacillati</taxon>
        <taxon>Actinomycetota</taxon>
        <taxon>Actinomycetes</taxon>
        <taxon>Micrococcales</taxon>
        <taxon>Intrasporangiaceae</taxon>
        <taxon>Phycicoccus</taxon>
    </lineage>
</organism>
<dbReference type="AlphaFoldDB" id="A0A7G9R5Q7"/>
<evidence type="ECO:0000313" key="19">
    <source>
        <dbReference type="EMBL" id="QNN50932.1"/>
    </source>
</evidence>
<feature type="binding site" evidence="16">
    <location>
        <position position="207"/>
    </location>
    <ligand>
        <name>Mg(2+)</name>
        <dbReference type="ChEBI" id="CHEBI:18420"/>
    </ligand>
</feature>
<comment type="cofactor">
    <cofactor evidence="15">
        <name>thiamine diphosphate</name>
        <dbReference type="ChEBI" id="CHEBI:58937"/>
    </cofactor>
    <text evidence="15">Binds 1 thiamine pyrophosphate per subunit. During the reaction, the substrate forms a covalent intermediate with the cofactor.</text>
</comment>
<name>A0A7G9R5Q7_9MICO</name>
<dbReference type="Gene3D" id="3.40.50.970">
    <property type="match status" value="2"/>
</dbReference>
<keyword evidence="9 12" id="KW-0704">Schiff base</keyword>
<evidence type="ECO:0000256" key="1">
    <source>
        <dbReference type="ARBA" id="ARBA00003518"/>
    </source>
</evidence>
<comment type="cofactor">
    <cofactor evidence="16">
        <name>Mg(2+)</name>
        <dbReference type="ChEBI" id="CHEBI:18420"/>
    </cofactor>
    <text evidence="16">Binds 1 Mg(2+) ion per subunit. Can also utilize other divalent metal cations, such as Ca(2+), Mn(2+) and Co(2+).</text>
</comment>
<dbReference type="InterPro" id="IPR033247">
    <property type="entry name" value="Transketolase_fam"/>
</dbReference>
<dbReference type="EC" id="2.2.1.2" evidence="12"/>
<feature type="binding site" evidence="15">
    <location>
        <position position="178"/>
    </location>
    <ligand>
        <name>thiamine diphosphate</name>
        <dbReference type="ChEBI" id="CHEBI:58937"/>
    </ligand>
</feature>
<reference evidence="19 20" key="1">
    <citation type="submission" date="2020-08" db="EMBL/GenBank/DDBJ databases">
        <title>Genome sequence of Phycicoccus endophyticus JCM 31784T.</title>
        <authorList>
            <person name="Hyun D.-W."/>
            <person name="Bae J.-W."/>
        </authorList>
    </citation>
    <scope>NUCLEOTIDE SEQUENCE [LARGE SCALE GENOMIC DNA]</scope>
    <source>
        <strain evidence="19 20">JCM 31784</strain>
    </source>
</reference>
<dbReference type="HAMAP" id="MF_00493">
    <property type="entry name" value="Transaldolase_2"/>
    <property type="match status" value="1"/>
</dbReference>
<evidence type="ECO:0000256" key="3">
    <source>
        <dbReference type="ARBA" id="ARBA00008426"/>
    </source>
</evidence>
<dbReference type="KEGG" id="pei:H9L10_05570"/>
<feature type="binding site" evidence="16">
    <location>
        <position position="209"/>
    </location>
    <ligand>
        <name>Mg(2+)</name>
        <dbReference type="ChEBI" id="CHEBI:18420"/>
    </ligand>
</feature>
<dbReference type="PROSITE" id="PS01054">
    <property type="entry name" value="TRANSALDOLASE_1"/>
    <property type="match status" value="1"/>
</dbReference>
<dbReference type="InterPro" id="IPR009014">
    <property type="entry name" value="Transketo_C/PFOR_II"/>
</dbReference>
<feature type="binding site" evidence="14">
    <location>
        <position position="417"/>
    </location>
    <ligand>
        <name>substrate</name>
    </ligand>
</feature>
<evidence type="ECO:0000256" key="17">
    <source>
        <dbReference type="PIRSR" id="PIRSR605478-5"/>
    </source>
</evidence>
<dbReference type="InterPro" id="IPR018225">
    <property type="entry name" value="Transaldolase_AS"/>
</dbReference>
<feature type="binding site" evidence="15">
    <location>
        <position position="479"/>
    </location>
    <ligand>
        <name>thiamine diphosphate</name>
        <dbReference type="ChEBI" id="CHEBI:58937"/>
    </ligand>
</feature>
<comment type="subcellular location">
    <subcellularLocation>
        <location evidence="12">Cytoplasm</location>
    </subcellularLocation>
</comment>
<evidence type="ECO:0000256" key="2">
    <source>
        <dbReference type="ARBA" id="ARBA00007131"/>
    </source>
</evidence>
<dbReference type="PROSITE" id="PS00958">
    <property type="entry name" value="TRANSALDOLASE_2"/>
    <property type="match status" value="1"/>
</dbReference>
<dbReference type="Pfam" id="PF22613">
    <property type="entry name" value="Transketolase_C_1"/>
    <property type="match status" value="1"/>
</dbReference>
<dbReference type="GO" id="GO:0004801">
    <property type="term" value="F:transaldolase activity"/>
    <property type="evidence" value="ECO:0007669"/>
    <property type="project" value="UniProtKB-UniRule"/>
</dbReference>
<dbReference type="FunFam" id="3.40.50.920:FF:000003">
    <property type="entry name" value="Transketolase"/>
    <property type="match status" value="1"/>
</dbReference>
<dbReference type="InterPro" id="IPR013785">
    <property type="entry name" value="Aldolase_TIM"/>
</dbReference>
<accession>A0A7G9R5Q7</accession>
<dbReference type="PROSITE" id="PS00802">
    <property type="entry name" value="TRANSKETOLASE_2"/>
    <property type="match status" value="1"/>
</dbReference>
<comment type="similarity">
    <text evidence="3 12">Belongs to the transaldolase family. Type 2 subfamily.</text>
</comment>
<evidence type="ECO:0000256" key="15">
    <source>
        <dbReference type="PIRSR" id="PIRSR605478-3"/>
    </source>
</evidence>
<dbReference type="CDD" id="cd00955">
    <property type="entry name" value="Transaldolase_like"/>
    <property type="match status" value="1"/>
</dbReference>
<dbReference type="InterPro" id="IPR005478">
    <property type="entry name" value="Transketolase_bac-like"/>
</dbReference>
<keyword evidence="8 15" id="KW-0786">Thiamine pyrophosphate</keyword>
<dbReference type="PANTHER" id="PTHR43522:SF2">
    <property type="entry name" value="TRANSKETOLASE 1-RELATED"/>
    <property type="match status" value="1"/>
</dbReference>
<evidence type="ECO:0000313" key="20">
    <source>
        <dbReference type="Proteomes" id="UP000515976"/>
    </source>
</evidence>
<comment type="catalytic activity">
    <reaction evidence="11">
        <text>D-sedoheptulose 7-phosphate + D-glyceraldehyde 3-phosphate = aldehydo-D-ribose 5-phosphate + D-xylulose 5-phosphate</text>
        <dbReference type="Rhea" id="RHEA:10508"/>
        <dbReference type="ChEBI" id="CHEBI:57483"/>
        <dbReference type="ChEBI" id="CHEBI:57737"/>
        <dbReference type="ChEBI" id="CHEBI:58273"/>
        <dbReference type="ChEBI" id="CHEBI:59776"/>
        <dbReference type="EC" id="2.2.1.1"/>
    </reaction>
</comment>
<evidence type="ECO:0000256" key="12">
    <source>
        <dbReference type="HAMAP-Rule" id="MF_00493"/>
    </source>
</evidence>
<feature type="active site" description="Schiff-base intermediate with substrate" evidence="12">
    <location>
        <position position="895"/>
    </location>
</feature>
<dbReference type="Gene3D" id="3.20.20.70">
    <property type="entry name" value="Aldolase class I"/>
    <property type="match status" value="1"/>
</dbReference>
<dbReference type="SUPFAM" id="SSF52518">
    <property type="entry name" value="Thiamin diphosphate-binding fold (THDP-binding)"/>
    <property type="match status" value="2"/>
</dbReference>
<comment type="similarity">
    <text evidence="2">Belongs to the transketolase family.</text>
</comment>
<sequence>MLADRSPELSRPVAKKAKWSDLDVRAVDTVRVLAADAVQRKGNGHPGTAMSLAPVAYLLYQQVMRHDPADPTWLGRDRFVLSCGHSSLTQYIQLYLSGYGLDLKDLKALRTWGSLTPGHPEVHHTDGVEITTGPLGSGLASAVGMALAQRRQRGMLDPDAKAGTSPFDHHVWVLASDGDLMEGVASEACSFAGHQELGNLTVVYDANQISIEDDTDISFSEDVAQRFEAYGWDVVDVDWRQSSDPAGTPEYTEDVDALLTALEKSRRPGKRPTLVRLHTVIAWPAPSARGTGKAHGSALGADEVAATKELLGFDPGKSFQVEREVLAHTREVKKRGRAAHREWDKGFRAWRKGHPESAALLDRLVAGELPQGFEKALPVFEPDEKGVASRAASGTVLSALGEVLPELWGGSADLAESNNTTMAGQPSVIPTGKQTAQWKGSPYGRTLHFGIRENAMGMILNGIALEGLTRPYGGTFLVFSDYMRPAVRLCAIQQIPVTFVWTHDSIGLGEDGPTHQPIEHLAALRAIPQLDVVRPADANETAEAWAEILRRRRPAGLALSRQALPTVDRSTHAKASGVRKGAYVLVDGGPNGDEAPEVVIVATGSEVSVALAARQRLERSGTRTRVVSMPCREWFEEQTRSYQNKVLPPEVKARVSVEAGVAMGWHDLVGDAGRCVSIEHFGASADGARLFEEFGFTPEAVAKAAKDSLKAARAADGVPAVTDTAPGRSPRAPRAIRRRRAARVRARRGSETRMSTPKPLQDLAAQGVSVWLDDLSRQRIASGNLQELIDTRGVVGVTTNPSIFQKALSEGNAYDDQVDDLAAAGASVDEAVFALTTTDVHDACDVMKPVFERTDGEDGRVSIEVDPRAAHDTATTVEEAKALAAEVGQPNVFIKIPATLEGLPAISQVLAEGISVNVTLIFSLDRYRAVMNAFLTGLEQAREHGKDLSSIRSVASFFVSRVDSEVDGRLDEIGSEEARAVRGKAGIANARLAYQAYEEVFATPRWASLEAAGAHPQRPLWASTGVKDEAYPDTMYVTELVAPGTVNTMPEATLEATADHGEITGDTVTGGYAEAAEVLDTLERLGISYSEVVDQLEREGVEKFEKSWGELLDRVSRELEKATA</sequence>
<dbReference type="UniPathway" id="UPA00115">
    <property type="reaction ID" value="UER00414"/>
</dbReference>
<dbReference type="SMART" id="SM00861">
    <property type="entry name" value="Transket_pyr"/>
    <property type="match status" value="1"/>
</dbReference>